<dbReference type="FunFam" id="3.40.50.300:FF:000011">
    <property type="entry name" value="Putative ABC transporter ATP-binding component"/>
    <property type="match status" value="1"/>
</dbReference>
<dbReference type="AlphaFoldDB" id="A0A6N4QYF4"/>
<dbReference type="CDD" id="cd03221">
    <property type="entry name" value="ABCF_EF-3"/>
    <property type="match status" value="2"/>
</dbReference>
<organism evidence="8 9">
    <name type="scientific">Blastochloris viridis</name>
    <name type="common">Rhodopseudomonas viridis</name>
    <dbReference type="NCBI Taxonomy" id="1079"/>
    <lineage>
        <taxon>Bacteria</taxon>
        <taxon>Pseudomonadati</taxon>
        <taxon>Pseudomonadota</taxon>
        <taxon>Alphaproteobacteria</taxon>
        <taxon>Hyphomicrobiales</taxon>
        <taxon>Blastochloridaceae</taxon>
        <taxon>Blastochloris</taxon>
    </lineage>
</organism>
<feature type="domain" description="ABC transporter" evidence="7">
    <location>
        <begin position="309"/>
        <end position="525"/>
    </location>
</feature>
<evidence type="ECO:0000259" key="7">
    <source>
        <dbReference type="PROSITE" id="PS50893"/>
    </source>
</evidence>
<comment type="caution">
    <text evidence="8">The sequence shown here is derived from an EMBL/GenBank/DDBJ whole genome shotgun (WGS) entry which is preliminary data.</text>
</comment>
<dbReference type="PANTHER" id="PTHR19211:SF14">
    <property type="entry name" value="ATP-BINDING CASSETTE SUB-FAMILY F MEMBER 1"/>
    <property type="match status" value="1"/>
</dbReference>
<dbReference type="Pfam" id="PF00005">
    <property type="entry name" value="ABC_tran"/>
    <property type="match status" value="2"/>
</dbReference>
<dbReference type="EMBL" id="VAFM01000003">
    <property type="protein sequence ID" value="TKW60315.1"/>
    <property type="molecule type" value="Genomic_DNA"/>
</dbReference>
<dbReference type="SMART" id="SM00382">
    <property type="entry name" value="AAA"/>
    <property type="match status" value="2"/>
</dbReference>
<feature type="coiled-coil region" evidence="6">
    <location>
        <begin position="558"/>
        <end position="606"/>
    </location>
</feature>
<dbReference type="InterPro" id="IPR032781">
    <property type="entry name" value="ABC_tran_Xtn"/>
</dbReference>
<dbReference type="PROSITE" id="PS00211">
    <property type="entry name" value="ABC_TRANSPORTER_1"/>
    <property type="match status" value="2"/>
</dbReference>
<keyword evidence="1" id="KW-0677">Repeat</keyword>
<sequence>MLTISNLTYRVGGRLILENAAATVQDGWKVGVVGANGAGKSTLFKLITGELHADGGTINLSERRTLGEVKQDIPEDDTPLIDIVLAADKERAALFKQAETEEDPYAIADIYTRLEEIDAYAAPARASTILAGLGFKEEQMQMPISAFSGGWRMRVALAAALFQQPDFLLLDEPTNHLDLEAIMWLESYLSSYPKTVMIISHDRELLNVCVDHVLHVDNKKVTAYTGNYNTFERERAEKMAGQQKLHEKQMAQKAHMEAFINRFKAKASKARQAQSRLKALEKMDIVDAVMADRTVKFSFPQPDELPPPIVTINHADIGYAKDTPILRNIHERIDMDDRIALLGANGNGKSTLIKLIAGKLDPLKGEMLASNKLRIGYFSQHQTEELDMNDTPVTAMARVLRGKAESDVRGVLGRFGFSKPLSDNTIKTLSGGEKARLLFAMISYNAPHLLLLDEPTNHLDMDTREALVQALNAYEGAVVIVSHDPSMIERVADRLWLVADGAVHPFDGDLEAYRQHIIAQRRSERRGAKTEKSGPSKKELKAQLAEKKKQHPSLWNAVEETEKRVTKLTSQKNQLEDDMTRENADIQGLQLSYGKLLRELEAAETDWMDAQTAFDNA</sequence>
<dbReference type="SUPFAM" id="SSF52540">
    <property type="entry name" value="P-loop containing nucleoside triphosphate hydrolases"/>
    <property type="match status" value="2"/>
</dbReference>
<dbReference type="FunFam" id="3.40.50.300:FF:002053">
    <property type="entry name" value="ABC transporter ATP-binding protein"/>
    <property type="match status" value="1"/>
</dbReference>
<evidence type="ECO:0000256" key="3">
    <source>
        <dbReference type="ARBA" id="ARBA00022840"/>
    </source>
</evidence>
<evidence type="ECO:0000256" key="2">
    <source>
        <dbReference type="ARBA" id="ARBA00022741"/>
    </source>
</evidence>
<evidence type="ECO:0000256" key="1">
    <source>
        <dbReference type="ARBA" id="ARBA00022737"/>
    </source>
</evidence>
<dbReference type="InterPro" id="IPR050611">
    <property type="entry name" value="ABCF"/>
</dbReference>
<evidence type="ECO:0000313" key="8">
    <source>
        <dbReference type="EMBL" id="TKW60315.1"/>
    </source>
</evidence>
<dbReference type="InterPro" id="IPR003593">
    <property type="entry name" value="AAA+_ATPase"/>
</dbReference>
<comment type="similarity">
    <text evidence="4">Belongs to the ABC transporter superfamily. ABCF family. YheS subfamily.</text>
</comment>
<dbReference type="Gene3D" id="3.40.50.300">
    <property type="entry name" value="P-loop containing nucleotide triphosphate hydrolases"/>
    <property type="match status" value="2"/>
</dbReference>
<name>A0A6N4QYF4_BLAVI</name>
<gene>
    <name evidence="8" type="ORF">DI628_08760</name>
</gene>
<accession>A0A6N4QYF4</accession>
<keyword evidence="3 8" id="KW-0067">ATP-binding</keyword>
<dbReference type="GO" id="GO:0016887">
    <property type="term" value="F:ATP hydrolysis activity"/>
    <property type="evidence" value="ECO:0007669"/>
    <property type="project" value="InterPro"/>
</dbReference>
<dbReference type="PANTHER" id="PTHR19211">
    <property type="entry name" value="ATP-BINDING TRANSPORT PROTEIN-RELATED"/>
    <property type="match status" value="1"/>
</dbReference>
<dbReference type="InterPro" id="IPR027417">
    <property type="entry name" value="P-loop_NTPase"/>
</dbReference>
<feature type="domain" description="ABC transporter" evidence="7">
    <location>
        <begin position="2"/>
        <end position="243"/>
    </location>
</feature>
<reference evidence="8 9" key="1">
    <citation type="journal article" date="2017" name="Nat. Commun.">
        <title>In situ click chemistry generation of cyclooxygenase-2 inhibitors.</title>
        <authorList>
            <person name="Bhardwaj A."/>
            <person name="Kaur J."/>
            <person name="Wuest M."/>
            <person name="Wuest F."/>
        </authorList>
    </citation>
    <scope>NUCLEOTIDE SEQUENCE [LARGE SCALE GENOMIC DNA]</scope>
    <source>
        <strain evidence="8">S2_018_000_R2_106</strain>
    </source>
</reference>
<dbReference type="InterPro" id="IPR003439">
    <property type="entry name" value="ABC_transporter-like_ATP-bd"/>
</dbReference>
<dbReference type="Proteomes" id="UP000320948">
    <property type="component" value="Unassembled WGS sequence"/>
</dbReference>
<evidence type="ECO:0000256" key="5">
    <source>
        <dbReference type="ARBA" id="ARBA00069073"/>
    </source>
</evidence>
<evidence type="ECO:0000256" key="4">
    <source>
        <dbReference type="ARBA" id="ARBA00061571"/>
    </source>
</evidence>
<dbReference type="InterPro" id="IPR017871">
    <property type="entry name" value="ABC_transporter-like_CS"/>
</dbReference>
<evidence type="ECO:0000313" key="9">
    <source>
        <dbReference type="Proteomes" id="UP000320948"/>
    </source>
</evidence>
<evidence type="ECO:0000256" key="6">
    <source>
        <dbReference type="SAM" id="Coils"/>
    </source>
</evidence>
<proteinExistence type="inferred from homology"/>
<dbReference type="PROSITE" id="PS50893">
    <property type="entry name" value="ABC_TRANSPORTER_2"/>
    <property type="match status" value="2"/>
</dbReference>
<keyword evidence="6" id="KW-0175">Coiled coil</keyword>
<protein>
    <recommendedName>
        <fullName evidence="5">Probable ATP-binding protein YheS</fullName>
    </recommendedName>
</protein>
<dbReference type="GO" id="GO:0005524">
    <property type="term" value="F:ATP binding"/>
    <property type="evidence" value="ECO:0007669"/>
    <property type="project" value="UniProtKB-KW"/>
</dbReference>
<keyword evidence="2" id="KW-0547">Nucleotide-binding</keyword>
<dbReference type="Pfam" id="PF12848">
    <property type="entry name" value="ABC_tran_Xtn"/>
    <property type="match status" value="1"/>
</dbReference>